<dbReference type="Gene3D" id="3.60.21.10">
    <property type="match status" value="1"/>
</dbReference>
<protein>
    <recommendedName>
        <fullName evidence="4">Metallophosphatase</fullName>
    </recommendedName>
</protein>
<evidence type="ECO:0000256" key="1">
    <source>
        <dbReference type="SAM" id="SignalP"/>
    </source>
</evidence>
<dbReference type="InterPro" id="IPR029052">
    <property type="entry name" value="Metallo-depent_PP-like"/>
</dbReference>
<evidence type="ECO:0008006" key="4">
    <source>
        <dbReference type="Google" id="ProtNLM"/>
    </source>
</evidence>
<dbReference type="RefSeq" id="WP_092539619.1">
    <property type="nucleotide sequence ID" value="NZ_FOKV01000001.1"/>
</dbReference>
<dbReference type="EMBL" id="FOKV01000001">
    <property type="protein sequence ID" value="SFB72869.1"/>
    <property type="molecule type" value="Genomic_DNA"/>
</dbReference>
<organism evidence="2 3">
    <name type="scientific">Zunongwangia mangrovi</name>
    <dbReference type="NCBI Taxonomy" id="1334022"/>
    <lineage>
        <taxon>Bacteria</taxon>
        <taxon>Pseudomonadati</taxon>
        <taxon>Bacteroidota</taxon>
        <taxon>Flavobacteriia</taxon>
        <taxon>Flavobacteriales</taxon>
        <taxon>Flavobacteriaceae</taxon>
        <taxon>Zunongwangia</taxon>
    </lineage>
</organism>
<dbReference type="Proteomes" id="UP000199438">
    <property type="component" value="Unassembled WGS sequence"/>
</dbReference>
<dbReference type="SUPFAM" id="SSF56300">
    <property type="entry name" value="Metallo-dependent phosphatases"/>
    <property type="match status" value="1"/>
</dbReference>
<keyword evidence="3" id="KW-1185">Reference proteome</keyword>
<name>A0A1I1DCZ9_9FLAO</name>
<sequence length="1202" mass="139272">MVNRFILQQTTFSFNKIYFAFCLILAISSTYSYAQQSDRKVSQTFYFTGNTGVDESNYTKEVLSAINQMSQQDEKATFVALGNITSKNGFPPKKKDREAAKERLRKSLMEPMENFNGRVIYTPGKNEWNKNGHENIDDMESFIQDNSNAEFWPNDGCVREIEDLDTENIELLMVDSQWFLEDWDEHLYINNKCELKTRDEFFTKFKDDLKDEQNKTVIVAIHHPILSNTRRGFFEKTGGFNKEDFYSQQRKQLRGTIETLASMFPDVIFVSSSDKNLQYLADDGIPQIISGTGGKKTKKARADEDDGQFASSDHGFARLTVYDDNSSEVEFYSVENGATEKLFSKIIKRQQTTMDEVSYHDISDWPATKKASIYTKEETSKSDVYNFFWGTHYRDVYSKEIEAPVLDLSKLPGNPVAISEGGGHQSRSVRIKDDEDHEYTLRELRKSAVRFIQSAIKNHYVEDYMQNTVAERIVQDFYTTAHPYAPFALNPILDTLNIYNAEPEIYYLPKQKNLNIFNEDYGDKLYMKEVHAGDENKDNPKFGTPDDIVSTTDLLLDMRESKEYKIDESEWIKARLVDMLIGDWDRHNDQWRFSEFEQEDDTKLYKPIRRDRDQAFPRYDGLLIKFLKLAIVDFRKMQDYEKGVKSIKWLNFDGYSLDQAFIKNLDWEDWKNQVEFIQNQLTDQVIDNSFKVLPEEVQDQSIEDIKKAMKERRDNLLEPARAYYEYLNRFQVITGTEEDDKFLITRKPNGKTTISIETEDEMVFENTYDKETTKEIWLYGLDGKDDFKIEGDGDHYIKLKVIGGENNDTYEFENNRNARLYDYKNKKNTIKGNSSKWLVDDYDVNNYNPDKRKYSTNTMFPAIGWDPDAGFKVGVSDTYTTYGLANNPFQSQHIFGAAYFSATNGSEFTYSGEFAHIFHNWNFGIEAGFTSPNYAINFFGYGNETSYDDDAVDRDYNRVGIAQWNIAPSLIYRNGSGINFAIKPMLESHEVDYKMNEATGEFFNPDNDVFESQIYAGGELSFQYKNKGNELAFPRRGLQFDIATGYKTNIDEFDNEFVYLKPSLSIDYPLHESGLAVLATKIGSQMIFGDNYEFYHGATLGGNYSLRGYRNERFNGKTSFYQSTDLRVGIAKFRTNFVPVRMGFTLGFDYGRVWEDDDNSDVWHNDFGGSIFINGFNALSGNLGLYHSEDGNRVMFSLGFNF</sequence>
<accession>A0A1I1DCZ9</accession>
<dbReference type="STRING" id="1334022.SAMN04487907_101292"/>
<feature type="chain" id="PRO_5011704128" description="Metallophosphatase" evidence="1">
    <location>
        <begin position="35"/>
        <end position="1202"/>
    </location>
</feature>
<evidence type="ECO:0000313" key="2">
    <source>
        <dbReference type="EMBL" id="SFB72869.1"/>
    </source>
</evidence>
<evidence type="ECO:0000313" key="3">
    <source>
        <dbReference type="Proteomes" id="UP000199438"/>
    </source>
</evidence>
<gene>
    <name evidence="2" type="ORF">SAMN04487907_101292</name>
</gene>
<dbReference type="AlphaFoldDB" id="A0A1I1DCZ9"/>
<proteinExistence type="predicted"/>
<feature type="signal peptide" evidence="1">
    <location>
        <begin position="1"/>
        <end position="34"/>
    </location>
</feature>
<dbReference type="OrthoDB" id="333971at2"/>
<reference evidence="3" key="1">
    <citation type="submission" date="2016-10" db="EMBL/GenBank/DDBJ databases">
        <authorList>
            <person name="Varghese N."/>
            <person name="Submissions S."/>
        </authorList>
    </citation>
    <scope>NUCLEOTIDE SEQUENCE [LARGE SCALE GENOMIC DNA]</scope>
    <source>
        <strain evidence="3">DSM 24499</strain>
    </source>
</reference>
<keyword evidence="1" id="KW-0732">Signal</keyword>